<dbReference type="SMART" id="SM00382">
    <property type="entry name" value="AAA"/>
    <property type="match status" value="2"/>
</dbReference>
<dbReference type="RefSeq" id="WP_238807189.1">
    <property type="nucleotide sequence ID" value="NZ_CAKLPY010000002.1"/>
</dbReference>
<dbReference type="PANTHER" id="PTHR43117">
    <property type="entry name" value="OSMOPROTECTANT IMPORT ATP-BINDING PROTEIN OSMV"/>
    <property type="match status" value="1"/>
</dbReference>
<keyword evidence="2" id="KW-0813">Transport</keyword>
<dbReference type="GO" id="GO:0005524">
    <property type="term" value="F:ATP binding"/>
    <property type="evidence" value="ECO:0007669"/>
    <property type="project" value="UniProtKB-KW"/>
</dbReference>
<evidence type="ECO:0000259" key="5">
    <source>
        <dbReference type="PROSITE" id="PS50893"/>
    </source>
</evidence>
<dbReference type="InterPro" id="IPR003593">
    <property type="entry name" value="AAA+_ATPase"/>
</dbReference>
<proteinExistence type="inferred from homology"/>
<organism evidence="6 7">
    <name type="scientific">Emticicia aquatica</name>
    <dbReference type="NCBI Taxonomy" id="1681835"/>
    <lineage>
        <taxon>Bacteria</taxon>
        <taxon>Pseudomonadati</taxon>
        <taxon>Bacteroidota</taxon>
        <taxon>Cytophagia</taxon>
        <taxon>Cytophagales</taxon>
        <taxon>Leadbetterellaceae</taxon>
        <taxon>Emticicia</taxon>
    </lineage>
</organism>
<evidence type="ECO:0000256" key="4">
    <source>
        <dbReference type="ARBA" id="ARBA00022840"/>
    </source>
</evidence>
<feature type="domain" description="ABC transporter" evidence="5">
    <location>
        <begin position="270"/>
        <end position="489"/>
    </location>
</feature>
<dbReference type="PANTHER" id="PTHR43117:SF4">
    <property type="entry name" value="OSMOPROTECTANT IMPORT ATP-BINDING PROTEIN OSMV"/>
    <property type="match status" value="1"/>
</dbReference>
<evidence type="ECO:0000313" key="6">
    <source>
        <dbReference type="EMBL" id="CAH0996636.1"/>
    </source>
</evidence>
<dbReference type="SUPFAM" id="SSF52540">
    <property type="entry name" value="P-loop containing nucleoside triphosphate hydrolases"/>
    <property type="match status" value="2"/>
</dbReference>
<protein>
    <submittedName>
        <fullName evidence="6">ABC transporter ATP-binding protein ModF</fullName>
    </submittedName>
</protein>
<accession>A0ABM9ASL8</accession>
<keyword evidence="4 6" id="KW-0067">ATP-binding</keyword>
<name>A0ABM9ASL8_9BACT</name>
<dbReference type="InterPro" id="IPR027417">
    <property type="entry name" value="P-loop_NTPase"/>
</dbReference>
<comment type="caution">
    <text evidence="6">The sequence shown here is derived from an EMBL/GenBank/DDBJ whole genome shotgun (WGS) entry which is preliminary data.</text>
</comment>
<comment type="similarity">
    <text evidence="1">Belongs to the ABC transporter superfamily.</text>
</comment>
<sequence length="490" mass="55562">MITFDEVSIQKGDRTVLSGINWHAQKSENWAIIGGNGSGKSTFLEAIASKIFPVKGKITKPNYAEIAFVAKDYSFNRIVQAATQYYQQRFNSMDAEIAPTVREILQNQIKPIGTFDEKSVDLPPLPFTEEELLSKADLLKITHLLDRKIVTLSNGETRRTLITLSLLQQPKILLLDNPFVGLDVESREILHQVLNKIAISGIQIIMVTTPKEVPSCITNIILLKDGKIKKTATQITDFQQVIHNSSLKIAPEILSIIKQIPAKNDFEFALNFRNVSVIYKDINVVDNVNWQVKRGEKWALMGPNGSGKSTILSLITADNPQGYQNDYDLFDRKRGTGESIWDVKYRIGYVSPELHLYFTRTTEVWKAVASGLFDSAGLFKKLSEDERTTTDSYLKLLNISHLSERKIYQLSTGEQRQVFLARALVKNPPLLLLDEPCQGLDYEHVLYFRDLVNELVVELDKTLIYVTHYEDEIPACVDKRLKLNKGKVIF</sequence>
<keyword evidence="3" id="KW-0547">Nucleotide-binding</keyword>
<dbReference type="Gene3D" id="3.40.50.300">
    <property type="entry name" value="P-loop containing nucleotide triphosphate hydrolases"/>
    <property type="match status" value="2"/>
</dbReference>
<evidence type="ECO:0000256" key="2">
    <source>
        <dbReference type="ARBA" id="ARBA00022448"/>
    </source>
</evidence>
<feature type="domain" description="ABC transporter" evidence="5">
    <location>
        <begin position="2"/>
        <end position="250"/>
    </location>
</feature>
<keyword evidence="7" id="KW-1185">Reference proteome</keyword>
<dbReference type="Pfam" id="PF00005">
    <property type="entry name" value="ABC_tran"/>
    <property type="match status" value="2"/>
</dbReference>
<dbReference type="InterPro" id="IPR003439">
    <property type="entry name" value="ABC_transporter-like_ATP-bd"/>
</dbReference>
<evidence type="ECO:0000256" key="3">
    <source>
        <dbReference type="ARBA" id="ARBA00022741"/>
    </source>
</evidence>
<dbReference type="Proteomes" id="UP000837932">
    <property type="component" value="Unassembled WGS sequence"/>
</dbReference>
<evidence type="ECO:0000256" key="1">
    <source>
        <dbReference type="ARBA" id="ARBA00005417"/>
    </source>
</evidence>
<dbReference type="EMBL" id="CAKLPY010000002">
    <property type="protein sequence ID" value="CAH0996636.1"/>
    <property type="molecule type" value="Genomic_DNA"/>
</dbReference>
<dbReference type="PROSITE" id="PS50893">
    <property type="entry name" value="ABC_TRANSPORTER_2"/>
    <property type="match status" value="2"/>
</dbReference>
<reference evidence="6" key="1">
    <citation type="submission" date="2021-12" db="EMBL/GenBank/DDBJ databases">
        <authorList>
            <person name="Rodrigo-Torres L."/>
            <person name="Arahal R. D."/>
            <person name="Lucena T."/>
        </authorList>
    </citation>
    <scope>NUCLEOTIDE SEQUENCE</scope>
    <source>
        <strain evidence="6">CECT 8858</strain>
    </source>
</reference>
<gene>
    <name evidence="6" type="primary">modF</name>
    <name evidence="6" type="ORF">EMA8858_02768</name>
</gene>
<evidence type="ECO:0000313" key="7">
    <source>
        <dbReference type="Proteomes" id="UP000837932"/>
    </source>
</evidence>